<keyword evidence="7 8" id="KW-0472">Membrane</keyword>
<evidence type="ECO:0000256" key="5">
    <source>
        <dbReference type="ARBA" id="ARBA00022840"/>
    </source>
</evidence>
<dbReference type="PANTHER" id="PTHR11384">
    <property type="entry name" value="ATP-BINDING CASSETTE, SUB-FAMILY D MEMBER"/>
    <property type="match status" value="1"/>
</dbReference>
<dbReference type="InterPro" id="IPR011527">
    <property type="entry name" value="ABC1_TM_dom"/>
</dbReference>
<evidence type="ECO:0000256" key="2">
    <source>
        <dbReference type="ARBA" id="ARBA00022448"/>
    </source>
</evidence>
<reference evidence="12" key="1">
    <citation type="submission" date="2016-10" db="EMBL/GenBank/DDBJ databases">
        <authorList>
            <person name="Varghese N."/>
            <person name="Submissions S."/>
        </authorList>
    </citation>
    <scope>NUCLEOTIDE SEQUENCE [LARGE SCALE GENOMIC DNA]</scope>
    <source>
        <strain evidence="12">DSM 21743</strain>
    </source>
</reference>
<feature type="transmembrane region" description="Helical" evidence="8">
    <location>
        <begin position="103"/>
        <end position="127"/>
    </location>
</feature>
<evidence type="ECO:0000256" key="4">
    <source>
        <dbReference type="ARBA" id="ARBA00022741"/>
    </source>
</evidence>
<dbReference type="RefSeq" id="WP_091073191.1">
    <property type="nucleotide sequence ID" value="NZ_LT629799.1"/>
</dbReference>
<dbReference type="Pfam" id="PF06472">
    <property type="entry name" value="ABC_membrane_2"/>
    <property type="match status" value="1"/>
</dbReference>
<gene>
    <name evidence="11" type="ORF">SAMN04488544_0606</name>
</gene>
<dbReference type="InterPro" id="IPR050835">
    <property type="entry name" value="ABC_transporter_sub-D"/>
</dbReference>
<dbReference type="InterPro" id="IPR036640">
    <property type="entry name" value="ABC1_TM_sf"/>
</dbReference>
<feature type="domain" description="ABC transporter" evidence="9">
    <location>
        <begin position="396"/>
        <end position="604"/>
    </location>
</feature>
<evidence type="ECO:0000256" key="3">
    <source>
        <dbReference type="ARBA" id="ARBA00022692"/>
    </source>
</evidence>
<keyword evidence="6 8" id="KW-1133">Transmembrane helix</keyword>
<dbReference type="SUPFAM" id="SSF90123">
    <property type="entry name" value="ABC transporter transmembrane region"/>
    <property type="match status" value="1"/>
</dbReference>
<dbReference type="Proteomes" id="UP000198825">
    <property type="component" value="Chromosome I"/>
</dbReference>
<evidence type="ECO:0000256" key="6">
    <source>
        <dbReference type="ARBA" id="ARBA00022989"/>
    </source>
</evidence>
<dbReference type="OrthoDB" id="3237158at2"/>
<dbReference type="InterPro" id="IPR027417">
    <property type="entry name" value="P-loop_NTPase"/>
</dbReference>
<dbReference type="GO" id="GO:0016887">
    <property type="term" value="F:ATP hydrolysis activity"/>
    <property type="evidence" value="ECO:0007669"/>
    <property type="project" value="InterPro"/>
</dbReference>
<dbReference type="Gene3D" id="3.40.50.300">
    <property type="entry name" value="P-loop containing nucleotide triphosphate hydrolases"/>
    <property type="match status" value="1"/>
</dbReference>
<dbReference type="PROSITE" id="PS00211">
    <property type="entry name" value="ABC_TRANSPORTER_1"/>
    <property type="match status" value="1"/>
</dbReference>
<organism evidence="11 12">
    <name type="scientific">Microlunatus sagamiharensis</name>
    <dbReference type="NCBI Taxonomy" id="546874"/>
    <lineage>
        <taxon>Bacteria</taxon>
        <taxon>Bacillati</taxon>
        <taxon>Actinomycetota</taxon>
        <taxon>Actinomycetes</taxon>
        <taxon>Propionibacteriales</taxon>
        <taxon>Propionibacteriaceae</taxon>
        <taxon>Microlunatus</taxon>
    </lineage>
</organism>
<dbReference type="GO" id="GO:0140359">
    <property type="term" value="F:ABC-type transporter activity"/>
    <property type="evidence" value="ECO:0007669"/>
    <property type="project" value="InterPro"/>
</dbReference>
<dbReference type="Gene3D" id="1.20.1560.10">
    <property type="entry name" value="ABC transporter type 1, transmembrane domain"/>
    <property type="match status" value="1"/>
</dbReference>
<dbReference type="AlphaFoldDB" id="A0A1H2LPN6"/>
<evidence type="ECO:0000259" key="9">
    <source>
        <dbReference type="PROSITE" id="PS50893"/>
    </source>
</evidence>
<feature type="transmembrane region" description="Helical" evidence="8">
    <location>
        <begin position="184"/>
        <end position="203"/>
    </location>
</feature>
<evidence type="ECO:0000256" key="7">
    <source>
        <dbReference type="ARBA" id="ARBA00023136"/>
    </source>
</evidence>
<feature type="transmembrane region" description="Helical" evidence="8">
    <location>
        <begin position="64"/>
        <end position="83"/>
    </location>
</feature>
<dbReference type="SUPFAM" id="SSF52540">
    <property type="entry name" value="P-loop containing nucleoside triphosphate hydrolases"/>
    <property type="match status" value="1"/>
</dbReference>
<evidence type="ECO:0000313" key="11">
    <source>
        <dbReference type="EMBL" id="SDU82950.1"/>
    </source>
</evidence>
<dbReference type="PROSITE" id="PS50929">
    <property type="entry name" value="ABC_TM1F"/>
    <property type="match status" value="1"/>
</dbReference>
<evidence type="ECO:0000256" key="8">
    <source>
        <dbReference type="SAM" id="Phobius"/>
    </source>
</evidence>
<dbReference type="InterPro" id="IPR017871">
    <property type="entry name" value="ABC_transporter-like_CS"/>
</dbReference>
<accession>A0A1H2LPN6</accession>
<dbReference type="EMBL" id="LT629799">
    <property type="protein sequence ID" value="SDU82950.1"/>
    <property type="molecule type" value="Genomic_DNA"/>
</dbReference>
<keyword evidence="12" id="KW-1185">Reference proteome</keyword>
<dbReference type="Pfam" id="PF00005">
    <property type="entry name" value="ABC_tran"/>
    <property type="match status" value="1"/>
</dbReference>
<keyword evidence="5 11" id="KW-0067">ATP-binding</keyword>
<keyword evidence="2" id="KW-0813">Transport</keyword>
<evidence type="ECO:0000259" key="10">
    <source>
        <dbReference type="PROSITE" id="PS50929"/>
    </source>
</evidence>
<dbReference type="InterPro" id="IPR003439">
    <property type="entry name" value="ABC_transporter-like_ATP-bd"/>
</dbReference>
<dbReference type="PROSITE" id="PS50893">
    <property type="entry name" value="ABC_TRANSPORTER_2"/>
    <property type="match status" value="1"/>
</dbReference>
<proteinExistence type="predicted"/>
<sequence>MIDWSTEWYRTLLWLAGAYLLCAIGAFVLGVVLCRRTRFGRQFWRLAGPYFTPRRGDRSSVRPLLTVLLLLFFTVFGVRLSVLASNNGNALYTALQEKDPPTFWRAIAAYAVLALIAVAQAVVVYYVSYLQTIRWRQWTNRQVVTDWLSGTAYHRGRFIAEPVDNPEQRIQADVSSFTSDTQTLVLGLIGAMLTLVSFTAILWRLSGPVDVGGITVPKALVIIAYAFILVATWFAIRIGRPLIRLNFLAERLNASYRYSLTRVRDNSEAIALYGGEGVEEGGLQTRFSAVIANQWALVWRNLKFQGYNVLISQVVGIIAVLVQAPRYFAGQITFGDLTQSDTAFGNVAGSLSFFRNAYDDFASYRATLDRLTGLLDANAQARALPVPLRSGRSNGLEVEGLDVFRPGGEPLVSRLDLSLVPGEWLLVRGRSGSGKTTLLRGLAGLWPYVRGVVSRPQGQVVFCAQQPYLPLGTLRSAITYPAPEDAFPDHAVRRVLADVQLGHLAEHLDETKDWMTTLSPGERQRLAFGRVLLLQPDLVFFDESTSALDEGMEHALYALVRERLPRTSVVSVGHRSSLGASHRRELVLLGQGAWTSGSLVRDSAS</sequence>
<dbReference type="SMART" id="SM00382">
    <property type="entry name" value="AAA"/>
    <property type="match status" value="1"/>
</dbReference>
<dbReference type="CDD" id="cd03223">
    <property type="entry name" value="ABCD_peroxisomal_ALDP"/>
    <property type="match status" value="1"/>
</dbReference>
<name>A0A1H2LPN6_9ACTN</name>
<feature type="transmembrane region" description="Helical" evidence="8">
    <location>
        <begin position="215"/>
        <end position="236"/>
    </location>
</feature>
<dbReference type="InterPro" id="IPR003593">
    <property type="entry name" value="AAA+_ATPase"/>
</dbReference>
<dbReference type="GO" id="GO:0005524">
    <property type="term" value="F:ATP binding"/>
    <property type="evidence" value="ECO:0007669"/>
    <property type="project" value="UniProtKB-KW"/>
</dbReference>
<dbReference type="GO" id="GO:0005886">
    <property type="term" value="C:plasma membrane"/>
    <property type="evidence" value="ECO:0007669"/>
    <property type="project" value="UniProtKB-SubCell"/>
</dbReference>
<evidence type="ECO:0000256" key="1">
    <source>
        <dbReference type="ARBA" id="ARBA00004651"/>
    </source>
</evidence>
<comment type="subcellular location">
    <subcellularLocation>
        <location evidence="1">Cell membrane</location>
        <topology evidence="1">Multi-pass membrane protein</topology>
    </subcellularLocation>
</comment>
<feature type="domain" description="ABC transmembrane type-1" evidence="10">
    <location>
        <begin position="64"/>
        <end position="363"/>
    </location>
</feature>
<dbReference type="PANTHER" id="PTHR11384:SF59">
    <property type="entry name" value="LYSOSOMAL COBALAMIN TRANSPORTER ABCD4"/>
    <property type="match status" value="1"/>
</dbReference>
<feature type="transmembrane region" description="Helical" evidence="8">
    <location>
        <begin position="12"/>
        <end position="34"/>
    </location>
</feature>
<protein>
    <submittedName>
        <fullName evidence="11">Putative ATP-binding cassette transporter</fullName>
    </submittedName>
</protein>
<evidence type="ECO:0000313" key="12">
    <source>
        <dbReference type="Proteomes" id="UP000198825"/>
    </source>
</evidence>
<dbReference type="STRING" id="546874.SAMN04488544_0606"/>
<keyword evidence="4" id="KW-0547">Nucleotide-binding</keyword>
<keyword evidence="3 8" id="KW-0812">Transmembrane</keyword>